<dbReference type="AlphaFoldDB" id="A0A318TMX6"/>
<dbReference type="EMBL" id="QJTJ01000011">
    <property type="protein sequence ID" value="PYF06212.1"/>
    <property type="molecule type" value="Genomic_DNA"/>
</dbReference>
<reference evidence="2 3" key="1">
    <citation type="submission" date="2018-06" db="EMBL/GenBank/DDBJ databases">
        <title>Genomic Encyclopedia of Archaeal and Bacterial Type Strains, Phase II (KMG-II): from individual species to whole genera.</title>
        <authorList>
            <person name="Goeker M."/>
        </authorList>
    </citation>
    <scope>NUCLEOTIDE SEQUENCE [LARGE SCALE GENOMIC DNA]</scope>
    <source>
        <strain evidence="2 3">KACC 16626</strain>
    </source>
</reference>
<dbReference type="Pfam" id="PF00085">
    <property type="entry name" value="Thioredoxin"/>
    <property type="match status" value="1"/>
</dbReference>
<evidence type="ECO:0000313" key="3">
    <source>
        <dbReference type="Proteomes" id="UP000247416"/>
    </source>
</evidence>
<dbReference type="Proteomes" id="UP000247416">
    <property type="component" value="Unassembled WGS sequence"/>
</dbReference>
<gene>
    <name evidence="2" type="ORF">BJ095_11142</name>
</gene>
<dbReference type="InterPro" id="IPR013766">
    <property type="entry name" value="Thioredoxin_domain"/>
</dbReference>
<dbReference type="RefSeq" id="WP_107935073.1">
    <property type="nucleotide sequence ID" value="NZ_CP085009.1"/>
</dbReference>
<comment type="caution">
    <text evidence="2">The sequence shown here is derived from an EMBL/GenBank/DDBJ whole genome shotgun (WGS) entry which is preliminary data.</text>
</comment>
<evidence type="ECO:0000313" key="2">
    <source>
        <dbReference type="EMBL" id="PYF06212.1"/>
    </source>
</evidence>
<dbReference type="OrthoDB" id="5784238at2"/>
<dbReference type="Gene3D" id="3.40.30.10">
    <property type="entry name" value="Glutaredoxin"/>
    <property type="match status" value="1"/>
</dbReference>
<proteinExistence type="predicted"/>
<protein>
    <submittedName>
        <fullName evidence="2">Thioredoxin</fullName>
    </submittedName>
</protein>
<accession>A0A318TMX6</accession>
<organism evidence="2 3">
    <name type="scientific">Ureibacillus chungkukjangi</name>
    <dbReference type="NCBI Taxonomy" id="1202712"/>
    <lineage>
        <taxon>Bacteria</taxon>
        <taxon>Bacillati</taxon>
        <taxon>Bacillota</taxon>
        <taxon>Bacilli</taxon>
        <taxon>Bacillales</taxon>
        <taxon>Caryophanaceae</taxon>
        <taxon>Ureibacillus</taxon>
    </lineage>
</organism>
<name>A0A318TMX6_9BACL</name>
<sequence length="101" mass="11586">MREWTIENWKQQKEQNGLVAFYLYTPMCGTCAVASKMMDVIENLLPDLPLGKANINFLENLAMDYQIESVPCLLISENGNVEKLYAFQSVPFLYDKLKKSS</sequence>
<feature type="domain" description="Thioredoxin" evidence="1">
    <location>
        <begin position="6"/>
        <end position="83"/>
    </location>
</feature>
<evidence type="ECO:0000259" key="1">
    <source>
        <dbReference type="Pfam" id="PF00085"/>
    </source>
</evidence>
<dbReference type="SUPFAM" id="SSF52833">
    <property type="entry name" value="Thioredoxin-like"/>
    <property type="match status" value="1"/>
</dbReference>
<dbReference type="CDD" id="cd02947">
    <property type="entry name" value="TRX_family"/>
    <property type="match status" value="1"/>
</dbReference>
<keyword evidence="3" id="KW-1185">Reference proteome</keyword>
<dbReference type="InterPro" id="IPR036249">
    <property type="entry name" value="Thioredoxin-like_sf"/>
</dbReference>